<proteinExistence type="predicted"/>
<sequence>MGFQKELDDLSVKLQQQKELTDQESKRAQVYSARRSELENELSRLQSESAATIRDLENRYNAERDSRSDDLAVAKQRVEELQHESQQRVQEANKLGQEEVRRVKFDLQGRLENKEAELSKARTDLQGAEMDRKQNEARILALTDVNQSLQNVTKATFDLLNRIKKQIFGI</sequence>
<accession>A0A8J9X4E2</accession>
<dbReference type="EMBL" id="OU594965">
    <property type="protein sequence ID" value="CAG9287052.1"/>
    <property type="molecule type" value="Genomic_DNA"/>
</dbReference>
<protein>
    <submittedName>
        <fullName evidence="2">Uncharacterized protein</fullName>
    </submittedName>
</protein>
<evidence type="ECO:0000313" key="2">
    <source>
        <dbReference type="EMBL" id="CAG9287052.1"/>
    </source>
</evidence>
<keyword evidence="1" id="KW-0175">Coiled coil</keyword>
<reference evidence="2" key="1">
    <citation type="submission" date="2022-02" db="EMBL/GenBank/DDBJ databases">
        <authorList>
            <person name="Giguere J D."/>
        </authorList>
    </citation>
    <scope>NUCLEOTIDE SEQUENCE</scope>
    <source>
        <strain evidence="2">CCAP 1055/1</strain>
    </source>
</reference>
<dbReference type="AlphaFoldDB" id="A0A8J9X4E2"/>
<organism evidence="2">
    <name type="scientific">Phaeodactylum tricornutum</name>
    <name type="common">Diatom</name>
    <dbReference type="NCBI Taxonomy" id="2850"/>
    <lineage>
        <taxon>Eukaryota</taxon>
        <taxon>Sar</taxon>
        <taxon>Stramenopiles</taxon>
        <taxon>Ochrophyta</taxon>
        <taxon>Bacillariophyta</taxon>
        <taxon>Bacillariophyceae</taxon>
        <taxon>Bacillariophycidae</taxon>
        <taxon>Naviculales</taxon>
        <taxon>Phaeodactylaceae</taxon>
        <taxon>Phaeodactylum</taxon>
    </lineage>
</organism>
<feature type="coiled-coil region" evidence="1">
    <location>
        <begin position="28"/>
        <end position="138"/>
    </location>
</feature>
<gene>
    <name evidence="2" type="ORF">PTTT1_LOCUS34328</name>
</gene>
<name>A0A8J9X4E2_PHATR</name>
<dbReference type="Proteomes" id="UP000836788">
    <property type="component" value="Chromosome 24"/>
</dbReference>
<evidence type="ECO:0000256" key="1">
    <source>
        <dbReference type="SAM" id="Coils"/>
    </source>
</evidence>